<gene>
    <name evidence="1" type="ORF">F2Q70_00021643</name>
</gene>
<dbReference type="AlphaFoldDB" id="A0A8S9GT47"/>
<reference evidence="1" key="1">
    <citation type="submission" date="2019-12" db="EMBL/GenBank/DDBJ databases">
        <title>Genome sequencing and annotation of Brassica cretica.</title>
        <authorList>
            <person name="Studholme D.J."/>
            <person name="Sarris P.F."/>
        </authorList>
    </citation>
    <scope>NUCLEOTIDE SEQUENCE</scope>
    <source>
        <strain evidence="1">PFS-102/07</strain>
        <tissue evidence="1">Leaf</tissue>
    </source>
</reference>
<comment type="caution">
    <text evidence="1">The sequence shown here is derived from an EMBL/GenBank/DDBJ whole genome shotgun (WGS) entry which is preliminary data.</text>
</comment>
<organism evidence="1">
    <name type="scientific">Brassica cretica</name>
    <name type="common">Mustard</name>
    <dbReference type="NCBI Taxonomy" id="69181"/>
    <lineage>
        <taxon>Eukaryota</taxon>
        <taxon>Viridiplantae</taxon>
        <taxon>Streptophyta</taxon>
        <taxon>Embryophyta</taxon>
        <taxon>Tracheophyta</taxon>
        <taxon>Spermatophyta</taxon>
        <taxon>Magnoliopsida</taxon>
        <taxon>eudicotyledons</taxon>
        <taxon>Gunneridae</taxon>
        <taxon>Pentapetalae</taxon>
        <taxon>rosids</taxon>
        <taxon>malvids</taxon>
        <taxon>Brassicales</taxon>
        <taxon>Brassicaceae</taxon>
        <taxon>Brassiceae</taxon>
        <taxon>Brassica</taxon>
    </lineage>
</organism>
<proteinExistence type="predicted"/>
<sequence length="750" mass="86177">MQVDQAIVGRTLRKRKEKVPKHLKRGANDKETDSFTKRTLRIPMDKPFEEAHFTQRLWMFFRETKETEEDIRRMFHQVREKMTQRLTLKKKSDPGKFAVTCLIGGIDYPSVLCDTGSSVNILPKVMVDHLGACQAVPEATMKKSLLFSDPTFLVIDEPGGLALKILPYGWWSSRYAAGSMELRYALMSMECPCRKIPSSLSWLPDKWKISFILSQEKSIGLENGGRSQIRGQGPVTGGSCHTWGQGPGTHRQEPGPGGRDLGPRVVLVFRIRSLRIRVDIETPMGMEIGDDPGFIAVFYCDHEAEVKSEAEASIITEPKASIDEKFGAMIHKKFGATIHEELEAASNSDHANKIDDFPDRCINSWENDYYQYSFAIQTAIPSKRKISAMVPDEYYEDYREEEIIEGETSIEGNNKTSIDTHHGVESDARAEHSTSIDKRGQPSIYGLFEFGHIVYDPGGNRIFKWERRDEYGVYIDEHRYARAPDSTIIHVSTEDIRDILERATMHGQAHRCLPDHAEKFTRNLPKLGRYSRADIDDMVHRIYRAHEMSLDDTYRRLDDVYYPLNDINERFTIHMDELKEEMDVIQSHNANRSEASIDGYTRPSIDNRHASSRGRLVTVKLLEDKLDEVIKREEKFTRALPKLGTYSRADINDIVHERAHEILLDDSYRRLDNVYYPLNDNIERLTTRMDELKKEIDVIRRHTAIRSEASIDGYTRPSIENSHASLTGRLVTLKLLEDKLDENIFSQNLM</sequence>
<accession>A0A8S9GT47</accession>
<evidence type="ECO:0000313" key="1">
    <source>
        <dbReference type="EMBL" id="KAF2547377.1"/>
    </source>
</evidence>
<protein>
    <submittedName>
        <fullName evidence="1">Uncharacterized protein</fullName>
    </submittedName>
</protein>
<dbReference type="EMBL" id="QGKY02001925">
    <property type="protein sequence ID" value="KAF2547377.1"/>
    <property type="molecule type" value="Genomic_DNA"/>
</dbReference>
<name>A0A8S9GT47_BRACR</name>